<evidence type="ECO:0000313" key="2">
    <source>
        <dbReference type="Proteomes" id="UP000256520"/>
    </source>
</evidence>
<dbReference type="RefSeq" id="WP_115748348.1">
    <property type="nucleotide sequence ID" value="NZ_PIOD01000003.1"/>
</dbReference>
<dbReference type="OrthoDB" id="2876446at2"/>
<sequence>MVTIAAYCGDFQFTVLEFVFTITNEVEKKIKNRKLFYEEQITHYVKKKVERFFLGVKMDKHILIVYKYEAYNTIMFRLDNILKEKNILSVIESAR</sequence>
<dbReference type="EMBL" id="PIOD01000003">
    <property type="protein sequence ID" value="RDW21250.1"/>
    <property type="molecule type" value="Genomic_DNA"/>
</dbReference>
<comment type="caution">
    <text evidence="1">The sequence shown here is derived from an EMBL/GenBank/DDBJ whole genome shotgun (WGS) entry which is preliminary data.</text>
</comment>
<name>A0A3D8PYK8_9BACI</name>
<proteinExistence type="predicted"/>
<protein>
    <submittedName>
        <fullName evidence="1">Uncharacterized protein</fullName>
    </submittedName>
</protein>
<gene>
    <name evidence="1" type="ORF">CWR45_03125</name>
</gene>
<organism evidence="1 2">
    <name type="scientific">Oceanobacillus chungangensis</name>
    <dbReference type="NCBI Taxonomy" id="1229152"/>
    <lineage>
        <taxon>Bacteria</taxon>
        <taxon>Bacillati</taxon>
        <taxon>Bacillota</taxon>
        <taxon>Bacilli</taxon>
        <taxon>Bacillales</taxon>
        <taxon>Bacillaceae</taxon>
        <taxon>Oceanobacillus</taxon>
    </lineage>
</organism>
<evidence type="ECO:0000313" key="1">
    <source>
        <dbReference type="EMBL" id="RDW21250.1"/>
    </source>
</evidence>
<dbReference type="AlphaFoldDB" id="A0A3D8PYK8"/>
<keyword evidence="2" id="KW-1185">Reference proteome</keyword>
<dbReference type="Proteomes" id="UP000256520">
    <property type="component" value="Unassembled WGS sequence"/>
</dbReference>
<reference evidence="2" key="1">
    <citation type="submission" date="2017-11" db="EMBL/GenBank/DDBJ databases">
        <authorList>
            <person name="Zhu W."/>
        </authorList>
    </citation>
    <scope>NUCLEOTIDE SEQUENCE [LARGE SCALE GENOMIC DNA]</scope>
    <source>
        <strain evidence="2">CAU 1051</strain>
    </source>
</reference>
<accession>A0A3D8PYK8</accession>